<dbReference type="OrthoDB" id="5192422at2"/>
<gene>
    <name evidence="1" type="ordered locus">AMED_2170</name>
</gene>
<organism evidence="1 2">
    <name type="scientific">Amycolatopsis mediterranei (strain U-32)</name>
    <dbReference type="NCBI Taxonomy" id="749927"/>
    <lineage>
        <taxon>Bacteria</taxon>
        <taxon>Bacillati</taxon>
        <taxon>Actinomycetota</taxon>
        <taxon>Actinomycetes</taxon>
        <taxon>Pseudonocardiales</taxon>
        <taxon>Pseudonocardiaceae</taxon>
        <taxon>Amycolatopsis</taxon>
    </lineage>
</organism>
<dbReference type="EMBL" id="CP002000">
    <property type="protein sequence ID" value="ADJ43973.1"/>
    <property type="molecule type" value="Genomic_DNA"/>
</dbReference>
<proteinExistence type="predicted"/>
<dbReference type="KEGG" id="amd:AMED_2170"/>
<protein>
    <submittedName>
        <fullName evidence="1">Uncharacterized protein</fullName>
    </submittedName>
</protein>
<evidence type="ECO:0000313" key="2">
    <source>
        <dbReference type="Proteomes" id="UP000000328"/>
    </source>
</evidence>
<sequence>MVYVSGGEVVEVGLFDSLRRRAKGGQRAGTLRKASSEDTRHLEEWMATRRGVEAFVEPKTNITDTTVVLIAHDGEWTRRRIGSLEAAQQFGHRRSIPVYEVARVGYPKRMREYTERKKRGQV</sequence>
<dbReference type="PATRIC" id="fig|749927.5.peg.2242"/>
<dbReference type="AlphaFoldDB" id="A0A0H3D034"/>
<name>A0A0H3D034_AMYMU</name>
<evidence type="ECO:0000313" key="1">
    <source>
        <dbReference type="EMBL" id="ADJ43973.1"/>
    </source>
</evidence>
<dbReference type="eggNOG" id="ENOG50331DK">
    <property type="taxonomic scope" value="Bacteria"/>
</dbReference>
<dbReference type="HOGENOM" id="CLU_129731_0_0_11"/>
<accession>A0A0H3D034</accession>
<dbReference type="Proteomes" id="UP000000328">
    <property type="component" value="Chromosome"/>
</dbReference>
<reference evidence="1 2" key="1">
    <citation type="journal article" date="2010" name="Cell Res.">
        <title>Complete genome sequence of the rifamycin SV-producing Amycolatopsis mediterranei U32 revealed its genetic characteristics in phylogeny and metabolism.</title>
        <authorList>
            <person name="Zhao W."/>
            <person name="Zhong Y."/>
            <person name="Yuan H."/>
            <person name="Wang J."/>
            <person name="Zheng H."/>
            <person name="Wang Y."/>
            <person name="Cen X."/>
            <person name="Xu F."/>
            <person name="Bai J."/>
            <person name="Han X."/>
            <person name="Lu G."/>
            <person name="Zhu Y."/>
            <person name="Shao Z."/>
            <person name="Yan H."/>
            <person name="Li C."/>
            <person name="Peng N."/>
            <person name="Zhang Z."/>
            <person name="Zhang Y."/>
            <person name="Lin W."/>
            <person name="Fan Y."/>
            <person name="Qin Z."/>
            <person name="Hu Y."/>
            <person name="Zhu B."/>
            <person name="Wang S."/>
            <person name="Ding X."/>
            <person name="Zhao G.P."/>
        </authorList>
    </citation>
    <scope>NUCLEOTIDE SEQUENCE [LARGE SCALE GENOMIC DNA]</scope>
    <source>
        <strain evidence="2">U-32</strain>
    </source>
</reference>